<evidence type="ECO:0000313" key="1">
    <source>
        <dbReference type="EMBL" id="TXE18399.1"/>
    </source>
</evidence>
<dbReference type="AlphaFoldDB" id="A0A5C7B8Q2"/>
<reference evidence="1 2" key="1">
    <citation type="submission" date="2019-08" db="EMBL/GenBank/DDBJ databases">
        <title>Genome of Psychroserpens burtonensis ACAM 167.</title>
        <authorList>
            <person name="Bowman J.P."/>
        </authorList>
    </citation>
    <scope>NUCLEOTIDE SEQUENCE [LARGE SCALE GENOMIC DNA]</scope>
    <source>
        <strain evidence="1 2">ACAM 167</strain>
    </source>
</reference>
<keyword evidence="2" id="KW-1185">Reference proteome</keyword>
<dbReference type="RefSeq" id="WP_147231457.1">
    <property type="nucleotide sequence ID" value="NZ_VOSB01000008.1"/>
</dbReference>
<gene>
    <name evidence="1" type="ORF">ES692_07060</name>
</gene>
<dbReference type="OrthoDB" id="275225at2"/>
<protein>
    <submittedName>
        <fullName evidence="1">Uncharacterized protein</fullName>
    </submittedName>
</protein>
<accession>A0A5C7B8Q2</accession>
<dbReference type="EMBL" id="VOSB01000008">
    <property type="protein sequence ID" value="TXE18399.1"/>
    <property type="molecule type" value="Genomic_DNA"/>
</dbReference>
<comment type="caution">
    <text evidence="1">The sequence shown here is derived from an EMBL/GenBank/DDBJ whole genome shotgun (WGS) entry which is preliminary data.</text>
</comment>
<organism evidence="1 2">
    <name type="scientific">Psychroserpens burtonensis</name>
    <dbReference type="NCBI Taxonomy" id="49278"/>
    <lineage>
        <taxon>Bacteria</taxon>
        <taxon>Pseudomonadati</taxon>
        <taxon>Bacteroidota</taxon>
        <taxon>Flavobacteriia</taxon>
        <taxon>Flavobacteriales</taxon>
        <taxon>Flavobacteriaceae</taxon>
        <taxon>Psychroserpens</taxon>
    </lineage>
</organism>
<proteinExistence type="predicted"/>
<sequence>MDKELRTYLIEKCRNWMLPEEIKALGQIELKESEIYSAEKSKFAQKKMELVYGIGDEKTDELVALGKEKLSNKIAERLIKENSGIVNRCPNCGKLARTPKAKQCRFCGHNWRGIIVAEFKLNGSFQLTDRGFYLTGEILKGTVEKGNYIDLTKLGINCKPEIKNIELVLKSTDGTEIDDAGFKTDELTEQQKEKLKKIGSFEKPLEITNNR</sequence>
<dbReference type="Proteomes" id="UP000321938">
    <property type="component" value="Unassembled WGS sequence"/>
</dbReference>
<evidence type="ECO:0000313" key="2">
    <source>
        <dbReference type="Proteomes" id="UP000321938"/>
    </source>
</evidence>
<name>A0A5C7B8Q2_9FLAO</name>